<comment type="caution">
    <text evidence="1">The sequence shown here is derived from an EMBL/GenBank/DDBJ whole genome shotgun (WGS) entry which is preliminary data.</text>
</comment>
<dbReference type="Proteomes" id="UP001461498">
    <property type="component" value="Unassembled WGS sequence"/>
</dbReference>
<reference evidence="1 2" key="1">
    <citation type="submission" date="2022-12" db="EMBL/GenBank/DDBJ databases">
        <title>Chromosome-level genome assembly of true bugs.</title>
        <authorList>
            <person name="Ma L."/>
            <person name="Li H."/>
        </authorList>
    </citation>
    <scope>NUCLEOTIDE SEQUENCE [LARGE SCALE GENOMIC DNA]</scope>
    <source>
        <strain evidence="1">Lab_2022b</strain>
    </source>
</reference>
<proteinExistence type="predicted"/>
<dbReference type="AlphaFoldDB" id="A0AAW1CS29"/>
<evidence type="ECO:0000313" key="2">
    <source>
        <dbReference type="Proteomes" id="UP001461498"/>
    </source>
</evidence>
<dbReference type="EMBL" id="JAPXFL010000010">
    <property type="protein sequence ID" value="KAK9500384.1"/>
    <property type="molecule type" value="Genomic_DNA"/>
</dbReference>
<gene>
    <name evidence="1" type="ORF">O3M35_001661</name>
</gene>
<name>A0AAW1CS29_9HEMI</name>
<keyword evidence="2" id="KW-1185">Reference proteome</keyword>
<organism evidence="1 2">
    <name type="scientific">Rhynocoris fuscipes</name>
    <dbReference type="NCBI Taxonomy" id="488301"/>
    <lineage>
        <taxon>Eukaryota</taxon>
        <taxon>Metazoa</taxon>
        <taxon>Ecdysozoa</taxon>
        <taxon>Arthropoda</taxon>
        <taxon>Hexapoda</taxon>
        <taxon>Insecta</taxon>
        <taxon>Pterygota</taxon>
        <taxon>Neoptera</taxon>
        <taxon>Paraneoptera</taxon>
        <taxon>Hemiptera</taxon>
        <taxon>Heteroptera</taxon>
        <taxon>Panheteroptera</taxon>
        <taxon>Cimicomorpha</taxon>
        <taxon>Reduviidae</taxon>
        <taxon>Harpactorinae</taxon>
        <taxon>Harpactorini</taxon>
        <taxon>Rhynocoris</taxon>
    </lineage>
</organism>
<protein>
    <submittedName>
        <fullName evidence="1">Uncharacterized protein</fullName>
    </submittedName>
</protein>
<evidence type="ECO:0000313" key="1">
    <source>
        <dbReference type="EMBL" id="KAK9500384.1"/>
    </source>
</evidence>
<sequence>MSLEHETFSVLICRKQSTSFNEINFLMQIAWSYAEKGLLVFILSGKVIDSESGIDLNPYLSKPEVLQRIIFRYISEPAGILEWCHEMHKRSRLPHVFMLGGLETFTERNEFNAVEICAALLDAVQYCSLCTRRNTYLLVSICDNKSNNCPLHLITFFDQILYLENSQTDSYTFLQLYPFTFPGEPLRKVEIKKNY</sequence>
<accession>A0AAW1CS29</accession>